<keyword evidence="2" id="KW-0378">Hydrolase</keyword>
<dbReference type="Pfam" id="PF00232">
    <property type="entry name" value="Glyco_hydro_1"/>
    <property type="match status" value="2"/>
</dbReference>
<dbReference type="PRINTS" id="PR00131">
    <property type="entry name" value="GLHYDRLASE1"/>
</dbReference>
<feature type="active site" description="Nucleophile" evidence="4">
    <location>
        <position position="488"/>
    </location>
</feature>
<gene>
    <name evidence="7" type="ORF">OLEA9_A093579</name>
</gene>
<dbReference type="PANTHER" id="PTHR10353:SF137">
    <property type="entry name" value="MYROSINASE 3-RELATED"/>
    <property type="match status" value="1"/>
</dbReference>
<feature type="compositionally biased region" description="Low complexity" evidence="6">
    <location>
        <begin position="237"/>
        <end position="246"/>
    </location>
</feature>
<dbReference type="PROSITE" id="PS00572">
    <property type="entry name" value="GLYCOSYL_HYDROL_F1_1"/>
    <property type="match status" value="1"/>
</dbReference>
<proteinExistence type="inferred from homology"/>
<name>A0A8S0PWD0_OLEEU</name>
<keyword evidence="8" id="KW-1185">Reference proteome</keyword>
<evidence type="ECO:0000256" key="3">
    <source>
        <dbReference type="ARBA" id="ARBA00023295"/>
    </source>
</evidence>
<dbReference type="GO" id="GO:0005975">
    <property type="term" value="P:carbohydrate metabolic process"/>
    <property type="evidence" value="ECO:0007669"/>
    <property type="project" value="InterPro"/>
</dbReference>
<comment type="caution">
    <text evidence="7">The sequence shown here is derived from an EMBL/GenBank/DDBJ whole genome shotgun (WGS) entry which is preliminary data.</text>
</comment>
<evidence type="ECO:0000313" key="7">
    <source>
        <dbReference type="EMBL" id="CAA2958262.1"/>
    </source>
</evidence>
<sequence length="582" mass="66653">MASSQTELKRSSFHEKFIFGGATSAYQEDVALMKEVGLNSYRFSISWSRILPDGKLCAGISKQGIQFYNDLIDALLEGGIEPCATLFHWDVPQKLEDEYGGFKDHQIVEHFCEFAEICFWEFGDRVKYWITHNEPWSFTICGYVRKRFPPLRGYPLDAKSTSQESVEQTVRDSANDHRSKIIVPQLPYSEGDGIKEAVQRAYNSENDDSPEGKAARELVAEAYNCDNVTNSKDGAPSSPSSEGDSVSQEDNSPSPTSSKRDSVRISSADPKMRQFTSSKVDPVKVSSQQQYAFYINSDGDPGKEPYIVAHNLILAHAHAVNIYRKYYQEHQQGKIGMTNVTLWYYAFDENNQEDKEAALRALDFLLGWFVDPVMTGDYPPSMRKNVGERLPEFKPDEKALVKDSCDFLGINYYTARYARNISPQDSRPQDSEVHYDNDLRFKAENSRNGKPIGDRGGSDWLYIVPDGIYQIMVHIKEKYNNPEIIITENGLSLSRNDELTISEDLNDEIRVNYFKGHIENIGKAIEDGVNLTGYFIWSFFDNFEWDSGYNVRFGVYHVDFRDDLERRPKKSVMWWKDFLNKS</sequence>
<dbReference type="Gene3D" id="3.20.20.80">
    <property type="entry name" value="Glycosidases"/>
    <property type="match status" value="2"/>
</dbReference>
<evidence type="ECO:0000256" key="2">
    <source>
        <dbReference type="ARBA" id="ARBA00022801"/>
    </source>
</evidence>
<dbReference type="GO" id="GO:0008422">
    <property type="term" value="F:beta-glucosidase activity"/>
    <property type="evidence" value="ECO:0007669"/>
    <property type="project" value="TreeGrafter"/>
</dbReference>
<dbReference type="PANTHER" id="PTHR10353">
    <property type="entry name" value="GLYCOSYL HYDROLASE"/>
    <property type="match status" value="1"/>
</dbReference>
<feature type="compositionally biased region" description="Polar residues" evidence="6">
    <location>
        <begin position="248"/>
        <end position="257"/>
    </location>
</feature>
<dbReference type="InterPro" id="IPR018120">
    <property type="entry name" value="Glyco_hydro_1_AS"/>
</dbReference>
<accession>A0A8S0PWD0</accession>
<comment type="similarity">
    <text evidence="1 5">Belongs to the glycosyl hydrolase 1 family.</text>
</comment>
<dbReference type="AlphaFoldDB" id="A0A8S0PWD0"/>
<dbReference type="Gramene" id="OE9A093579T3">
    <property type="protein sequence ID" value="OE9A093579C3"/>
    <property type="gene ID" value="OE9A093579"/>
</dbReference>
<evidence type="ECO:0000313" key="8">
    <source>
        <dbReference type="Proteomes" id="UP000594638"/>
    </source>
</evidence>
<feature type="region of interest" description="Disordered" evidence="6">
    <location>
        <begin position="157"/>
        <end position="186"/>
    </location>
</feature>
<feature type="compositionally biased region" description="Polar residues" evidence="6">
    <location>
        <begin position="159"/>
        <end position="168"/>
    </location>
</feature>
<dbReference type="SUPFAM" id="SSF51445">
    <property type="entry name" value="(Trans)glycosidases"/>
    <property type="match status" value="1"/>
</dbReference>
<dbReference type="Proteomes" id="UP000594638">
    <property type="component" value="Unassembled WGS sequence"/>
</dbReference>
<protein>
    <submittedName>
        <fullName evidence="7">Beta-glucosidase-like isoform X2</fullName>
    </submittedName>
</protein>
<feature type="region of interest" description="Disordered" evidence="6">
    <location>
        <begin position="226"/>
        <end position="281"/>
    </location>
</feature>
<dbReference type="InterPro" id="IPR017853">
    <property type="entry name" value="GH"/>
</dbReference>
<feature type="compositionally biased region" description="Basic and acidic residues" evidence="6">
    <location>
        <begin position="169"/>
        <end position="179"/>
    </location>
</feature>
<dbReference type="EMBL" id="CACTIH010000261">
    <property type="protein sequence ID" value="CAA2958262.1"/>
    <property type="molecule type" value="Genomic_DNA"/>
</dbReference>
<dbReference type="InterPro" id="IPR001360">
    <property type="entry name" value="Glyco_hydro_1"/>
</dbReference>
<dbReference type="OrthoDB" id="65569at2759"/>
<evidence type="ECO:0000256" key="4">
    <source>
        <dbReference type="PROSITE-ProRule" id="PRU10055"/>
    </source>
</evidence>
<evidence type="ECO:0000256" key="6">
    <source>
        <dbReference type="SAM" id="MobiDB-lite"/>
    </source>
</evidence>
<evidence type="ECO:0000256" key="1">
    <source>
        <dbReference type="ARBA" id="ARBA00010838"/>
    </source>
</evidence>
<evidence type="ECO:0000256" key="5">
    <source>
        <dbReference type="RuleBase" id="RU003690"/>
    </source>
</evidence>
<keyword evidence="3" id="KW-0326">Glycosidase</keyword>
<reference evidence="7 8" key="1">
    <citation type="submission" date="2019-12" db="EMBL/GenBank/DDBJ databases">
        <authorList>
            <person name="Alioto T."/>
            <person name="Alioto T."/>
            <person name="Gomez Garrido J."/>
        </authorList>
    </citation>
    <scope>NUCLEOTIDE SEQUENCE [LARGE SCALE GENOMIC DNA]</scope>
</reference>
<organism evidence="7 8">
    <name type="scientific">Olea europaea subsp. europaea</name>
    <dbReference type="NCBI Taxonomy" id="158383"/>
    <lineage>
        <taxon>Eukaryota</taxon>
        <taxon>Viridiplantae</taxon>
        <taxon>Streptophyta</taxon>
        <taxon>Embryophyta</taxon>
        <taxon>Tracheophyta</taxon>
        <taxon>Spermatophyta</taxon>
        <taxon>Magnoliopsida</taxon>
        <taxon>eudicotyledons</taxon>
        <taxon>Gunneridae</taxon>
        <taxon>Pentapetalae</taxon>
        <taxon>asterids</taxon>
        <taxon>lamiids</taxon>
        <taxon>Lamiales</taxon>
        <taxon>Oleaceae</taxon>
        <taxon>Oleeae</taxon>
        <taxon>Olea</taxon>
    </lineage>
</organism>